<dbReference type="AlphaFoldDB" id="A0A067MJJ2"/>
<dbReference type="Proteomes" id="UP000027195">
    <property type="component" value="Unassembled WGS sequence"/>
</dbReference>
<name>A0A067MJJ2_BOTB1</name>
<dbReference type="STRING" id="930990.A0A067MJJ2"/>
<dbReference type="InterPro" id="IPR051681">
    <property type="entry name" value="Ser/Thr_Kinases-Pseudokinases"/>
</dbReference>
<dbReference type="EMBL" id="KL198056">
    <property type="protein sequence ID" value="KDQ11736.1"/>
    <property type="molecule type" value="Genomic_DNA"/>
</dbReference>
<dbReference type="SUPFAM" id="SSF56112">
    <property type="entry name" value="Protein kinase-like (PK-like)"/>
    <property type="match status" value="1"/>
</dbReference>
<organism evidence="2 3">
    <name type="scientific">Botryobasidium botryosum (strain FD-172 SS1)</name>
    <dbReference type="NCBI Taxonomy" id="930990"/>
    <lineage>
        <taxon>Eukaryota</taxon>
        <taxon>Fungi</taxon>
        <taxon>Dikarya</taxon>
        <taxon>Basidiomycota</taxon>
        <taxon>Agaricomycotina</taxon>
        <taxon>Agaricomycetes</taxon>
        <taxon>Cantharellales</taxon>
        <taxon>Botryobasidiaceae</taxon>
        <taxon>Botryobasidium</taxon>
    </lineage>
</organism>
<dbReference type="HOGENOM" id="CLU_000288_7_18_1"/>
<dbReference type="PROSITE" id="PS00108">
    <property type="entry name" value="PROTEIN_KINASE_ST"/>
    <property type="match status" value="1"/>
</dbReference>
<protein>
    <recommendedName>
        <fullName evidence="1">Protein kinase domain-containing protein</fullName>
    </recommendedName>
</protein>
<dbReference type="PANTHER" id="PTHR44329">
    <property type="entry name" value="SERINE/THREONINE-PROTEIN KINASE TNNI3K-RELATED"/>
    <property type="match status" value="1"/>
</dbReference>
<sequence>MYPAGQPLHECEIRRIKSVPSAWGGFSDCWEGVFLERHKVAMKSLRHNITEDVAQRRIKREIAVWKGLNHRNILPFIGIHILDDTTYMVSPWMGKGDSLQYVRLNPLVDRLKLLVQIAEGVRYLHRHDPVVIHGDLKGANIFISDSGEACIADFGLSHMTGENTESYSTAWRAAGSVRWQAPELMVERFDEAVRTTASDIFAFGRVIVELITGNIPYYPDVTNDMMIPLKVLGGVLPKRPTDPETITRGLDDRIWELVEDCCRMKPHQRAHICAILHRLRSALKARDAGPPLLVPLLDSSQSSASPTRGRG</sequence>
<dbReference type="InParanoid" id="A0A067MJJ2"/>
<dbReference type="GO" id="GO:0004674">
    <property type="term" value="F:protein serine/threonine kinase activity"/>
    <property type="evidence" value="ECO:0007669"/>
    <property type="project" value="TreeGrafter"/>
</dbReference>
<keyword evidence="3" id="KW-1185">Reference proteome</keyword>
<dbReference type="Pfam" id="PF07714">
    <property type="entry name" value="PK_Tyr_Ser-Thr"/>
    <property type="match status" value="1"/>
</dbReference>
<evidence type="ECO:0000313" key="2">
    <source>
        <dbReference type="EMBL" id="KDQ11736.1"/>
    </source>
</evidence>
<evidence type="ECO:0000259" key="1">
    <source>
        <dbReference type="PROSITE" id="PS50011"/>
    </source>
</evidence>
<dbReference type="InterPro" id="IPR008271">
    <property type="entry name" value="Ser/Thr_kinase_AS"/>
</dbReference>
<proteinExistence type="predicted"/>
<dbReference type="InterPro" id="IPR001245">
    <property type="entry name" value="Ser-Thr/Tyr_kinase_cat_dom"/>
</dbReference>
<dbReference type="PROSITE" id="PS50011">
    <property type="entry name" value="PROTEIN_KINASE_DOM"/>
    <property type="match status" value="1"/>
</dbReference>
<reference evidence="3" key="1">
    <citation type="journal article" date="2014" name="Proc. Natl. Acad. Sci. U.S.A.">
        <title>Extensive sampling of basidiomycete genomes demonstrates inadequacy of the white-rot/brown-rot paradigm for wood decay fungi.</title>
        <authorList>
            <person name="Riley R."/>
            <person name="Salamov A.A."/>
            <person name="Brown D.W."/>
            <person name="Nagy L.G."/>
            <person name="Floudas D."/>
            <person name="Held B.W."/>
            <person name="Levasseur A."/>
            <person name="Lombard V."/>
            <person name="Morin E."/>
            <person name="Otillar R."/>
            <person name="Lindquist E.A."/>
            <person name="Sun H."/>
            <person name="LaButti K.M."/>
            <person name="Schmutz J."/>
            <person name="Jabbour D."/>
            <person name="Luo H."/>
            <person name="Baker S.E."/>
            <person name="Pisabarro A.G."/>
            <person name="Walton J.D."/>
            <person name="Blanchette R.A."/>
            <person name="Henrissat B."/>
            <person name="Martin F."/>
            <person name="Cullen D."/>
            <person name="Hibbett D.S."/>
            <person name="Grigoriev I.V."/>
        </authorList>
    </citation>
    <scope>NUCLEOTIDE SEQUENCE [LARGE SCALE GENOMIC DNA]</scope>
    <source>
        <strain evidence="3">FD-172 SS1</strain>
    </source>
</reference>
<dbReference type="GO" id="GO:0005524">
    <property type="term" value="F:ATP binding"/>
    <property type="evidence" value="ECO:0007669"/>
    <property type="project" value="InterPro"/>
</dbReference>
<dbReference type="InterPro" id="IPR011009">
    <property type="entry name" value="Kinase-like_dom_sf"/>
</dbReference>
<dbReference type="OrthoDB" id="4062651at2759"/>
<dbReference type="InterPro" id="IPR000719">
    <property type="entry name" value="Prot_kinase_dom"/>
</dbReference>
<accession>A0A067MJJ2</accession>
<dbReference type="SMART" id="SM00220">
    <property type="entry name" value="S_TKc"/>
    <property type="match status" value="1"/>
</dbReference>
<evidence type="ECO:0000313" key="3">
    <source>
        <dbReference type="Proteomes" id="UP000027195"/>
    </source>
</evidence>
<dbReference type="PANTHER" id="PTHR44329:SF214">
    <property type="entry name" value="PROTEIN KINASE DOMAIN-CONTAINING PROTEIN"/>
    <property type="match status" value="1"/>
</dbReference>
<dbReference type="Gene3D" id="1.10.510.10">
    <property type="entry name" value="Transferase(Phosphotransferase) domain 1"/>
    <property type="match status" value="1"/>
</dbReference>
<gene>
    <name evidence="2" type="ORF">BOTBODRAFT_162563</name>
</gene>
<feature type="domain" description="Protein kinase" evidence="1">
    <location>
        <begin position="1"/>
        <end position="283"/>
    </location>
</feature>